<proteinExistence type="predicted"/>
<name>A0A9Q3I1B3_9BASI</name>
<accession>A0A9Q3I1B3</accession>
<dbReference type="Proteomes" id="UP000765509">
    <property type="component" value="Unassembled WGS sequence"/>
</dbReference>
<sequence>MKFNLLKRFSVLGGKKEYDQDSEFSEDTPAEDYPIKNITALFEVAELHTHLPQYSEDFHNLINIQDTIRCRTKPNKGKGYTSGASCIASILMNHVEAKVTMDTGAFCTCVGKDYLQVILPE</sequence>
<organism evidence="1 2">
    <name type="scientific">Austropuccinia psidii MF-1</name>
    <dbReference type="NCBI Taxonomy" id="1389203"/>
    <lineage>
        <taxon>Eukaryota</taxon>
        <taxon>Fungi</taxon>
        <taxon>Dikarya</taxon>
        <taxon>Basidiomycota</taxon>
        <taxon>Pucciniomycotina</taxon>
        <taxon>Pucciniomycetes</taxon>
        <taxon>Pucciniales</taxon>
        <taxon>Sphaerophragmiaceae</taxon>
        <taxon>Austropuccinia</taxon>
    </lineage>
</organism>
<evidence type="ECO:0000313" key="1">
    <source>
        <dbReference type="EMBL" id="MBW0522459.1"/>
    </source>
</evidence>
<dbReference type="AlphaFoldDB" id="A0A9Q3I1B3"/>
<reference evidence="1" key="1">
    <citation type="submission" date="2021-03" db="EMBL/GenBank/DDBJ databases">
        <title>Draft genome sequence of rust myrtle Austropuccinia psidii MF-1, a brazilian biotype.</title>
        <authorList>
            <person name="Quecine M.C."/>
            <person name="Pachon D.M.R."/>
            <person name="Bonatelli M.L."/>
            <person name="Correr F.H."/>
            <person name="Franceschini L.M."/>
            <person name="Leite T.F."/>
            <person name="Margarido G.R.A."/>
            <person name="Almeida C.A."/>
            <person name="Ferrarezi J.A."/>
            <person name="Labate C.A."/>
        </authorList>
    </citation>
    <scope>NUCLEOTIDE SEQUENCE</scope>
    <source>
        <strain evidence="1">MF-1</strain>
    </source>
</reference>
<dbReference type="EMBL" id="AVOT02029563">
    <property type="protein sequence ID" value="MBW0522459.1"/>
    <property type="molecule type" value="Genomic_DNA"/>
</dbReference>
<evidence type="ECO:0000313" key="2">
    <source>
        <dbReference type="Proteomes" id="UP000765509"/>
    </source>
</evidence>
<comment type="caution">
    <text evidence="1">The sequence shown here is derived from an EMBL/GenBank/DDBJ whole genome shotgun (WGS) entry which is preliminary data.</text>
</comment>
<gene>
    <name evidence="1" type="ORF">O181_062174</name>
</gene>
<dbReference type="OrthoDB" id="2507294at2759"/>
<keyword evidence="2" id="KW-1185">Reference proteome</keyword>
<protein>
    <submittedName>
        <fullName evidence="1">Uncharacterized protein</fullName>
    </submittedName>
</protein>